<keyword evidence="9" id="KW-0739">Sodium transport</keyword>
<feature type="transmembrane region" description="Helical" evidence="10">
    <location>
        <begin position="63"/>
        <end position="81"/>
    </location>
</feature>
<dbReference type="GO" id="GO:0015297">
    <property type="term" value="F:antiporter activity"/>
    <property type="evidence" value="ECO:0007669"/>
    <property type="project" value="UniProtKB-KW"/>
</dbReference>
<feature type="non-terminal residue" evidence="12">
    <location>
        <position position="1"/>
    </location>
</feature>
<dbReference type="GO" id="GO:1902600">
    <property type="term" value="P:proton transmembrane transport"/>
    <property type="evidence" value="ECO:0007669"/>
    <property type="project" value="InterPro"/>
</dbReference>
<accession>T0YMR1</accession>
<keyword evidence="4 10" id="KW-0812">Transmembrane</keyword>
<reference evidence="12" key="1">
    <citation type="submission" date="2013-08" db="EMBL/GenBank/DDBJ databases">
        <authorList>
            <person name="Mendez C."/>
            <person name="Richter M."/>
            <person name="Ferrer M."/>
            <person name="Sanchez J."/>
        </authorList>
    </citation>
    <scope>NUCLEOTIDE SEQUENCE</scope>
</reference>
<keyword evidence="2" id="KW-0813">Transport</keyword>
<evidence type="ECO:0000256" key="7">
    <source>
        <dbReference type="ARBA" id="ARBA00023065"/>
    </source>
</evidence>
<evidence type="ECO:0000256" key="9">
    <source>
        <dbReference type="ARBA" id="ARBA00023201"/>
    </source>
</evidence>
<evidence type="ECO:0000256" key="1">
    <source>
        <dbReference type="ARBA" id="ARBA00004141"/>
    </source>
</evidence>
<feature type="transmembrane region" description="Helical" evidence="10">
    <location>
        <begin position="123"/>
        <end position="141"/>
    </location>
</feature>
<feature type="transmembrane region" description="Helical" evidence="10">
    <location>
        <begin position="21"/>
        <end position="42"/>
    </location>
</feature>
<evidence type="ECO:0000259" key="11">
    <source>
        <dbReference type="Pfam" id="PF00999"/>
    </source>
</evidence>
<keyword evidence="6" id="KW-0915">Sodium</keyword>
<evidence type="ECO:0000256" key="2">
    <source>
        <dbReference type="ARBA" id="ARBA00022448"/>
    </source>
</evidence>
<evidence type="ECO:0000256" key="6">
    <source>
        <dbReference type="ARBA" id="ARBA00023053"/>
    </source>
</evidence>
<dbReference type="InterPro" id="IPR006153">
    <property type="entry name" value="Cation/H_exchanger_TM"/>
</dbReference>
<keyword evidence="3" id="KW-0050">Antiport</keyword>
<dbReference type="GO" id="GO:0006814">
    <property type="term" value="P:sodium ion transport"/>
    <property type="evidence" value="ECO:0007669"/>
    <property type="project" value="UniProtKB-KW"/>
</dbReference>
<evidence type="ECO:0000313" key="12">
    <source>
        <dbReference type="EMBL" id="EQD36741.1"/>
    </source>
</evidence>
<keyword evidence="7" id="KW-0406">Ion transport</keyword>
<dbReference type="Gene3D" id="1.20.1530.20">
    <property type="match status" value="1"/>
</dbReference>
<organism evidence="12">
    <name type="scientific">mine drainage metagenome</name>
    <dbReference type="NCBI Taxonomy" id="410659"/>
    <lineage>
        <taxon>unclassified sequences</taxon>
        <taxon>metagenomes</taxon>
        <taxon>ecological metagenomes</taxon>
    </lineage>
</organism>
<dbReference type="PANTHER" id="PTHR43562:SF3">
    <property type="entry name" value="SODIUM ION_PROTON EXCHANGER (EUROFUNG)"/>
    <property type="match status" value="1"/>
</dbReference>
<evidence type="ECO:0000256" key="8">
    <source>
        <dbReference type="ARBA" id="ARBA00023136"/>
    </source>
</evidence>
<dbReference type="EMBL" id="AUZX01013099">
    <property type="protein sequence ID" value="EQD36741.1"/>
    <property type="molecule type" value="Genomic_DNA"/>
</dbReference>
<dbReference type="PANTHER" id="PTHR43562">
    <property type="entry name" value="NAPA-TYPE SODIUM/HYDROGEN ANTIPORTER"/>
    <property type="match status" value="1"/>
</dbReference>
<evidence type="ECO:0000256" key="4">
    <source>
        <dbReference type="ARBA" id="ARBA00022692"/>
    </source>
</evidence>
<feature type="transmembrane region" description="Helical" evidence="10">
    <location>
        <begin position="147"/>
        <end position="170"/>
    </location>
</feature>
<evidence type="ECO:0000256" key="5">
    <source>
        <dbReference type="ARBA" id="ARBA00022989"/>
    </source>
</evidence>
<dbReference type="Pfam" id="PF00999">
    <property type="entry name" value="Na_H_Exchanger"/>
    <property type="match status" value="1"/>
</dbReference>
<protein>
    <submittedName>
        <fullName evidence="12">Kef-type K+ transport system, membrane component</fullName>
    </submittedName>
</protein>
<dbReference type="AlphaFoldDB" id="T0YMR1"/>
<proteinExistence type="predicted"/>
<reference evidence="12" key="2">
    <citation type="journal article" date="2014" name="ISME J.">
        <title>Microbial stratification in low pH oxic and suboxic macroscopic growths along an acid mine drainage.</title>
        <authorList>
            <person name="Mendez-Garcia C."/>
            <person name="Mesa V."/>
            <person name="Sprenger R.R."/>
            <person name="Richter M."/>
            <person name="Diez M.S."/>
            <person name="Solano J."/>
            <person name="Bargiela R."/>
            <person name="Golyshina O.V."/>
            <person name="Manteca A."/>
            <person name="Ramos J.L."/>
            <person name="Gallego J.R."/>
            <person name="Llorente I."/>
            <person name="Martins Dos Santos V.A."/>
            <person name="Jensen O.N."/>
            <person name="Pelaez A.I."/>
            <person name="Sanchez J."/>
            <person name="Ferrer M."/>
        </authorList>
    </citation>
    <scope>NUCLEOTIDE SEQUENCE</scope>
</reference>
<feature type="transmembrane region" description="Helical" evidence="10">
    <location>
        <begin position="87"/>
        <end position="103"/>
    </location>
</feature>
<evidence type="ECO:0000256" key="10">
    <source>
        <dbReference type="SAM" id="Phobius"/>
    </source>
</evidence>
<keyword evidence="8 10" id="KW-0472">Membrane</keyword>
<comment type="caution">
    <text evidence="12">The sequence shown here is derived from an EMBL/GenBank/DDBJ whole genome shotgun (WGS) entry which is preliminary data.</text>
</comment>
<evidence type="ECO:0000256" key="3">
    <source>
        <dbReference type="ARBA" id="ARBA00022449"/>
    </source>
</evidence>
<keyword evidence="5 10" id="KW-1133">Transmembrane helix</keyword>
<comment type="subcellular location">
    <subcellularLocation>
        <location evidence="1">Membrane</location>
        <topology evidence="1">Multi-pass membrane protein</topology>
    </subcellularLocation>
</comment>
<name>T0YMR1_9ZZZZ</name>
<feature type="transmembrane region" description="Helical" evidence="10">
    <location>
        <begin position="182"/>
        <end position="200"/>
    </location>
</feature>
<feature type="domain" description="Cation/H+ exchanger transmembrane" evidence="11">
    <location>
        <begin position="4"/>
        <end position="224"/>
    </location>
</feature>
<dbReference type="GO" id="GO:0016020">
    <property type="term" value="C:membrane"/>
    <property type="evidence" value="ECO:0007669"/>
    <property type="project" value="UniProtKB-SubCell"/>
</dbReference>
<gene>
    <name evidence="12" type="ORF">B1A_17794</name>
</gene>
<sequence length="237" mass="26349">VVMSDVTAFIIISALIVPSKIYIELFSITIFIILLLALDRFIKRLGEKSKNFFNRLWAKDRGEQIIFASLIVWGLLISYIFELIGVTFILGALFSGMIINDVVIGKELIGVIKRTLTRFNDSFFIPIFFTIAGISVLLPPYNYYPLLIGLVLITIVVGGILNYIVSVIFLKDLKPRTTVAILGGRGAVGVIIATLALSSRIITNDIYSIAIIGTITVSLIMPPLISRSDRKLYKYEL</sequence>
<feature type="transmembrane region" description="Helical" evidence="10">
    <location>
        <begin position="206"/>
        <end position="225"/>
    </location>
</feature>
<dbReference type="InterPro" id="IPR038770">
    <property type="entry name" value="Na+/solute_symporter_sf"/>
</dbReference>